<dbReference type="AlphaFoldDB" id="A0A9D5BU32"/>
<feature type="compositionally biased region" description="Basic and acidic residues" evidence="1">
    <location>
        <begin position="159"/>
        <end position="175"/>
    </location>
</feature>
<feature type="region of interest" description="Disordered" evidence="1">
    <location>
        <begin position="307"/>
        <end position="333"/>
    </location>
</feature>
<keyword evidence="3" id="KW-1185">Reference proteome</keyword>
<sequence length="419" mass="46407">MGSGSLAAMSVFESIFKEGLSEIRAALAAARGCDVAWRGEGNNVVHAAVEASAANSESKRTTEAFSEISKTQSILNDDRVQMPSAMPENQQEQASTACILSSDRQVLDELEKSSHTVKAANNIAQGYEALSAILLPLKTWSNGSPSSLRSYRLQKLSLDSKKKTHDAPEVTKKASADGGEVPSIQNPSSERSVTPLLQDCMDQSMWYPSTAYYYGGPLAYVLYFLLMTQWKCSNCPQVLDTNIKSCIRGVVLTSPAIQVQPSIPPSRIVADVKHDVTLPEALLSNSEDVEWERRQASRDIVELDAMEGIMGDNDDRPDRPREKEVQPARDNLDLDERLGEAVRDIVNQDNTSDDSSDSGKDDEEIVADVSFINHNSDIDNKREEARDKIRRFVQLSRMLMKVMILMQIPLVRLMQINLL</sequence>
<organism evidence="2 3">
    <name type="scientific">Dioscorea zingiberensis</name>
    <dbReference type="NCBI Taxonomy" id="325984"/>
    <lineage>
        <taxon>Eukaryota</taxon>
        <taxon>Viridiplantae</taxon>
        <taxon>Streptophyta</taxon>
        <taxon>Embryophyta</taxon>
        <taxon>Tracheophyta</taxon>
        <taxon>Spermatophyta</taxon>
        <taxon>Magnoliopsida</taxon>
        <taxon>Liliopsida</taxon>
        <taxon>Dioscoreales</taxon>
        <taxon>Dioscoreaceae</taxon>
        <taxon>Dioscorea</taxon>
    </lineage>
</organism>
<reference evidence="2 3" key="1">
    <citation type="journal article" date="2022" name="Hortic Res">
        <title>The genome of Dioscorea zingiberensis sheds light on the biosynthesis, origin and evolution of the medicinally important diosgenin saponins.</title>
        <authorList>
            <person name="Li Y."/>
            <person name="Tan C."/>
            <person name="Li Z."/>
            <person name="Guo J."/>
            <person name="Li S."/>
            <person name="Chen X."/>
            <person name="Wang C."/>
            <person name="Dai X."/>
            <person name="Yang H."/>
            <person name="Song W."/>
            <person name="Hou L."/>
            <person name="Xu J."/>
            <person name="Tong Z."/>
            <person name="Xu A."/>
            <person name="Yuan X."/>
            <person name="Wang W."/>
            <person name="Yang Q."/>
            <person name="Chen L."/>
            <person name="Sun Z."/>
            <person name="Wang K."/>
            <person name="Pan B."/>
            <person name="Chen J."/>
            <person name="Bao Y."/>
            <person name="Liu F."/>
            <person name="Qi X."/>
            <person name="Gang D.R."/>
            <person name="Wen J."/>
            <person name="Li J."/>
        </authorList>
    </citation>
    <scope>NUCLEOTIDE SEQUENCE [LARGE SCALE GENOMIC DNA]</scope>
    <source>
        <strain evidence="2">Dzin_1.0</strain>
    </source>
</reference>
<evidence type="ECO:0000313" key="3">
    <source>
        <dbReference type="Proteomes" id="UP001085076"/>
    </source>
</evidence>
<feature type="region of interest" description="Disordered" evidence="1">
    <location>
        <begin position="343"/>
        <end position="362"/>
    </location>
</feature>
<accession>A0A9D5BU32</accession>
<feature type="compositionally biased region" description="Acidic residues" evidence="1">
    <location>
        <begin position="351"/>
        <end position="362"/>
    </location>
</feature>
<evidence type="ECO:0000256" key="1">
    <source>
        <dbReference type="SAM" id="MobiDB-lite"/>
    </source>
</evidence>
<gene>
    <name evidence="2" type="ORF">J5N97_001407</name>
</gene>
<dbReference type="EMBL" id="JAGGNH010000063">
    <property type="protein sequence ID" value="KAJ0960711.1"/>
    <property type="molecule type" value="Genomic_DNA"/>
</dbReference>
<proteinExistence type="predicted"/>
<evidence type="ECO:0000313" key="2">
    <source>
        <dbReference type="EMBL" id="KAJ0960711.1"/>
    </source>
</evidence>
<protein>
    <submittedName>
        <fullName evidence="2">Uncharacterized protein</fullName>
    </submittedName>
</protein>
<feature type="region of interest" description="Disordered" evidence="1">
    <location>
        <begin position="159"/>
        <end position="191"/>
    </location>
</feature>
<comment type="caution">
    <text evidence="2">The sequence shown here is derived from an EMBL/GenBank/DDBJ whole genome shotgun (WGS) entry which is preliminary data.</text>
</comment>
<feature type="compositionally biased region" description="Basic and acidic residues" evidence="1">
    <location>
        <begin position="313"/>
        <end position="333"/>
    </location>
</feature>
<dbReference type="Proteomes" id="UP001085076">
    <property type="component" value="Unassembled WGS sequence"/>
</dbReference>
<name>A0A9D5BU32_9LILI</name>